<comment type="cofactor">
    <cofactor evidence="4">
        <name>Mg(2+)</name>
        <dbReference type="ChEBI" id="CHEBI:18420"/>
    </cofactor>
</comment>
<evidence type="ECO:0000256" key="4">
    <source>
        <dbReference type="PIRSR" id="PIRSR600760-2"/>
    </source>
</evidence>
<dbReference type="Proteomes" id="UP000198280">
    <property type="component" value="Unassembled WGS sequence"/>
</dbReference>
<dbReference type="Pfam" id="PF00459">
    <property type="entry name" value="Inositol_P"/>
    <property type="match status" value="1"/>
</dbReference>
<feature type="binding site" evidence="4">
    <location>
        <position position="97"/>
    </location>
    <ligand>
        <name>Mg(2+)</name>
        <dbReference type="ChEBI" id="CHEBI:18420"/>
        <label>1</label>
        <note>catalytic</note>
    </ligand>
</feature>
<proteinExistence type="predicted"/>
<feature type="binding site" evidence="4">
    <location>
        <position position="94"/>
    </location>
    <ligand>
        <name>Mg(2+)</name>
        <dbReference type="ChEBI" id="CHEBI:18420"/>
        <label>1</label>
        <note>catalytic</note>
    </ligand>
</feature>
<dbReference type="AlphaFoldDB" id="A0A239AN24"/>
<evidence type="ECO:0000256" key="2">
    <source>
        <dbReference type="ARBA" id="ARBA00022801"/>
    </source>
</evidence>
<dbReference type="EMBL" id="FZOF01000002">
    <property type="protein sequence ID" value="SNR97076.1"/>
    <property type="molecule type" value="Genomic_DNA"/>
</dbReference>
<keyword evidence="2" id="KW-0378">Hydrolase</keyword>
<dbReference type="PROSITE" id="PS00629">
    <property type="entry name" value="IMP_1"/>
    <property type="match status" value="1"/>
</dbReference>
<dbReference type="GO" id="GO:0006020">
    <property type="term" value="P:inositol metabolic process"/>
    <property type="evidence" value="ECO:0007669"/>
    <property type="project" value="TreeGrafter"/>
</dbReference>
<gene>
    <name evidence="5" type="ORF">SAMN05216252_10262</name>
</gene>
<keyword evidence="3 4" id="KW-0460">Magnesium</keyword>
<name>A0A239AN24_9ACTN</name>
<organism evidence="5 6">
    <name type="scientific">Actinacidiphila glaucinigra</name>
    <dbReference type="NCBI Taxonomy" id="235986"/>
    <lineage>
        <taxon>Bacteria</taxon>
        <taxon>Bacillati</taxon>
        <taxon>Actinomycetota</taxon>
        <taxon>Actinomycetes</taxon>
        <taxon>Kitasatosporales</taxon>
        <taxon>Streptomycetaceae</taxon>
        <taxon>Actinacidiphila</taxon>
    </lineage>
</organism>
<evidence type="ECO:0000256" key="3">
    <source>
        <dbReference type="ARBA" id="ARBA00022842"/>
    </source>
</evidence>
<keyword evidence="1 4" id="KW-0479">Metal-binding</keyword>
<keyword evidence="6" id="KW-1185">Reference proteome</keyword>
<dbReference type="GO" id="GO:0046872">
    <property type="term" value="F:metal ion binding"/>
    <property type="evidence" value="ECO:0007669"/>
    <property type="project" value="UniProtKB-KW"/>
</dbReference>
<feature type="binding site" evidence="4">
    <location>
        <position position="71"/>
    </location>
    <ligand>
        <name>Mg(2+)</name>
        <dbReference type="ChEBI" id="CHEBI:18420"/>
        <label>1</label>
        <note>catalytic</note>
    </ligand>
</feature>
<evidence type="ECO:0000313" key="5">
    <source>
        <dbReference type="EMBL" id="SNR97076.1"/>
    </source>
</evidence>
<dbReference type="GO" id="GO:0007165">
    <property type="term" value="P:signal transduction"/>
    <property type="evidence" value="ECO:0007669"/>
    <property type="project" value="TreeGrafter"/>
</dbReference>
<evidence type="ECO:0000313" key="6">
    <source>
        <dbReference type="Proteomes" id="UP000198280"/>
    </source>
</evidence>
<protein>
    <submittedName>
        <fullName evidence="5">Fructose-1,6-bisphosphatase</fullName>
    </submittedName>
</protein>
<dbReference type="CDD" id="cd01637">
    <property type="entry name" value="IMPase_like"/>
    <property type="match status" value="1"/>
</dbReference>
<reference evidence="5 6" key="1">
    <citation type="submission" date="2017-06" db="EMBL/GenBank/DDBJ databases">
        <authorList>
            <person name="Kim H.J."/>
            <person name="Triplett B.A."/>
        </authorList>
    </citation>
    <scope>NUCLEOTIDE SEQUENCE [LARGE SCALE GENOMIC DNA]</scope>
    <source>
        <strain evidence="5 6">CGMCC 4.1858</strain>
    </source>
</reference>
<dbReference type="PANTHER" id="PTHR20854:SF4">
    <property type="entry name" value="INOSITOL-1-MONOPHOSPHATASE-RELATED"/>
    <property type="match status" value="1"/>
</dbReference>
<dbReference type="InterPro" id="IPR020583">
    <property type="entry name" value="Inositol_monoP_metal-BS"/>
</dbReference>
<dbReference type="InterPro" id="IPR000760">
    <property type="entry name" value="Inositol_monophosphatase-like"/>
</dbReference>
<dbReference type="PRINTS" id="PR00377">
    <property type="entry name" value="IMPHPHTASES"/>
</dbReference>
<accession>A0A239AN24</accession>
<evidence type="ECO:0000256" key="1">
    <source>
        <dbReference type="ARBA" id="ARBA00022723"/>
    </source>
</evidence>
<sequence>MISAQTFAAVEESIRTVADEEALARFGRLAEGDVDEKKGPLDLVTVADRRVEERLTRTLTRLLPGSAVIGEEAVHADPALLGALLGEDPVWIVDPVDGTSNFVRGDSAFVTQVALAARGELLASWTYRPVEGILATARRGEGAHAGGRPLRAAPGGARDADEVLLVAGARPAHLTADQHRRLYELGAAHGVKPWASGSAGCDYLDVALGRLDAATYAYDNPWDHSAGILLVAEAGGTVLGADGLPFRMAAGPLPFAAARDESAARRVVGLLTA</sequence>
<dbReference type="Gene3D" id="3.40.190.80">
    <property type="match status" value="1"/>
</dbReference>
<feature type="binding site" evidence="4">
    <location>
        <position position="223"/>
    </location>
    <ligand>
        <name>Mg(2+)</name>
        <dbReference type="ChEBI" id="CHEBI:18420"/>
        <label>1</label>
        <note>catalytic</note>
    </ligand>
</feature>
<dbReference type="PANTHER" id="PTHR20854">
    <property type="entry name" value="INOSITOL MONOPHOSPHATASE"/>
    <property type="match status" value="1"/>
</dbReference>
<dbReference type="RefSeq" id="WP_245938658.1">
    <property type="nucleotide sequence ID" value="NZ_FZOF01000002.1"/>
</dbReference>
<dbReference type="GO" id="GO:0008934">
    <property type="term" value="F:inositol monophosphate 1-phosphatase activity"/>
    <property type="evidence" value="ECO:0007669"/>
    <property type="project" value="TreeGrafter"/>
</dbReference>
<dbReference type="Gene3D" id="3.30.540.10">
    <property type="entry name" value="Fructose-1,6-Bisphosphatase, subunit A, domain 1"/>
    <property type="match status" value="1"/>
</dbReference>
<dbReference type="SUPFAM" id="SSF56655">
    <property type="entry name" value="Carbohydrate phosphatase"/>
    <property type="match status" value="1"/>
</dbReference>